<reference evidence="15" key="1">
    <citation type="submission" date="2021-02" db="EMBL/GenBank/DDBJ databases">
        <authorList>
            <person name="Nowell W R."/>
        </authorList>
    </citation>
    <scope>NUCLEOTIDE SEQUENCE</scope>
</reference>
<dbReference type="GO" id="GO:0005789">
    <property type="term" value="C:endoplasmic reticulum membrane"/>
    <property type="evidence" value="ECO:0007669"/>
    <property type="project" value="UniProtKB-SubCell"/>
</dbReference>
<evidence type="ECO:0000256" key="1">
    <source>
        <dbReference type="ARBA" id="ARBA00004141"/>
    </source>
</evidence>
<evidence type="ECO:0000256" key="9">
    <source>
        <dbReference type="ARBA" id="ARBA00023098"/>
    </source>
</evidence>
<dbReference type="Pfam" id="PF04387">
    <property type="entry name" value="PTPLA"/>
    <property type="match status" value="1"/>
</dbReference>
<evidence type="ECO:0000256" key="14">
    <source>
        <dbReference type="RuleBase" id="RU363109"/>
    </source>
</evidence>
<feature type="transmembrane region" description="Helical" evidence="14">
    <location>
        <begin position="122"/>
        <end position="142"/>
    </location>
</feature>
<comment type="function">
    <text evidence="14">Catalyzes the third of the four reactions of the long-chain fatty acids elongation cycle. This endoplasmic reticulum-bound enzymatic process, allows the addition of two carbons to the chain of long- and very long-chain fatty acids/VLCFAs per cycle. This enzyme catalyzes the dehydration of the 3-hydroxyacyl-CoA intermediate into trans-2,3-enoyl-CoA, within each cycle of fatty acid elongation. Thereby, it participates to the production of VLCFAs of different chain lengths that are involved in multiple biological processes as precursors of membrane lipids and lipid mediators.</text>
</comment>
<evidence type="ECO:0000256" key="4">
    <source>
        <dbReference type="ARBA" id="ARBA00013122"/>
    </source>
</evidence>
<keyword evidence="14" id="KW-0256">Endoplasmic reticulum</keyword>
<proteinExistence type="inferred from homology"/>
<dbReference type="AlphaFoldDB" id="A0A814H7L8"/>
<organism evidence="15 16">
    <name type="scientific">Adineta ricciae</name>
    <name type="common">Rotifer</name>
    <dbReference type="NCBI Taxonomy" id="249248"/>
    <lineage>
        <taxon>Eukaryota</taxon>
        <taxon>Metazoa</taxon>
        <taxon>Spiralia</taxon>
        <taxon>Gnathifera</taxon>
        <taxon>Rotifera</taxon>
        <taxon>Eurotatoria</taxon>
        <taxon>Bdelloidea</taxon>
        <taxon>Adinetida</taxon>
        <taxon>Adinetidae</taxon>
        <taxon>Adineta</taxon>
    </lineage>
</organism>
<evidence type="ECO:0000256" key="8">
    <source>
        <dbReference type="ARBA" id="ARBA00022989"/>
    </source>
</evidence>
<evidence type="ECO:0000256" key="6">
    <source>
        <dbReference type="ARBA" id="ARBA00022692"/>
    </source>
</evidence>
<keyword evidence="11 14" id="KW-0275">Fatty acid biosynthesis</keyword>
<evidence type="ECO:0000256" key="12">
    <source>
        <dbReference type="ARBA" id="ARBA00023239"/>
    </source>
</evidence>
<feature type="transmembrane region" description="Helical" evidence="14">
    <location>
        <begin position="20"/>
        <end position="40"/>
    </location>
</feature>
<keyword evidence="6 14" id="KW-0812">Transmembrane</keyword>
<evidence type="ECO:0000313" key="15">
    <source>
        <dbReference type="EMBL" id="CAF1006919.1"/>
    </source>
</evidence>
<keyword evidence="16" id="KW-1185">Reference proteome</keyword>
<dbReference type="GO" id="GO:0102158">
    <property type="term" value="F:very-long-chain (3R)-3-hydroxyacyl-CoA dehydratase activity"/>
    <property type="evidence" value="ECO:0007669"/>
    <property type="project" value="UniProtKB-EC"/>
</dbReference>
<dbReference type="PANTHER" id="PTHR11035:SF3">
    <property type="entry name" value="VERY-LONG-CHAIN (3R)-3-HYDROXYACYL-COA DEHYDRATASE"/>
    <property type="match status" value="1"/>
</dbReference>
<feature type="transmembrane region" description="Helical" evidence="14">
    <location>
        <begin position="154"/>
        <end position="176"/>
    </location>
</feature>
<keyword evidence="8 14" id="KW-1133">Transmembrane helix</keyword>
<evidence type="ECO:0000256" key="5">
    <source>
        <dbReference type="ARBA" id="ARBA00022516"/>
    </source>
</evidence>
<evidence type="ECO:0000256" key="3">
    <source>
        <dbReference type="ARBA" id="ARBA00007811"/>
    </source>
</evidence>
<evidence type="ECO:0000256" key="11">
    <source>
        <dbReference type="ARBA" id="ARBA00023160"/>
    </source>
</evidence>
<gene>
    <name evidence="15" type="ORF">XAT740_LOCUS13512</name>
</gene>
<comment type="caution">
    <text evidence="15">The sequence shown here is derived from an EMBL/GenBank/DDBJ whole genome shotgun (WGS) entry which is preliminary data.</text>
</comment>
<feature type="transmembrane region" description="Helical" evidence="14">
    <location>
        <begin position="205"/>
        <end position="223"/>
    </location>
</feature>
<keyword evidence="7 14" id="KW-0276">Fatty acid metabolism</keyword>
<keyword evidence="5 14" id="KW-0444">Lipid biosynthesis</keyword>
<comment type="catalytic activity">
    <reaction evidence="13 14">
        <text>a very-long-chain (3R)-3-hydroxyacyl-CoA = a very-long-chain (2E)-enoyl-CoA + H2O</text>
        <dbReference type="Rhea" id="RHEA:45812"/>
        <dbReference type="ChEBI" id="CHEBI:15377"/>
        <dbReference type="ChEBI" id="CHEBI:83728"/>
        <dbReference type="ChEBI" id="CHEBI:85440"/>
        <dbReference type="EC" id="4.2.1.134"/>
    </reaction>
</comment>
<feature type="transmembrane region" description="Helical" evidence="14">
    <location>
        <begin position="93"/>
        <end position="110"/>
    </location>
</feature>
<keyword evidence="12 14" id="KW-0456">Lyase</keyword>
<dbReference type="GO" id="GO:0042761">
    <property type="term" value="P:very long-chain fatty acid biosynthetic process"/>
    <property type="evidence" value="ECO:0007669"/>
    <property type="project" value="TreeGrafter"/>
</dbReference>
<comment type="similarity">
    <text evidence="3 14">Belongs to the very long-chain fatty acids dehydratase HACD family.</text>
</comment>
<evidence type="ECO:0000256" key="2">
    <source>
        <dbReference type="ARBA" id="ARBA00005194"/>
    </source>
</evidence>
<comment type="subcellular location">
    <subcellularLocation>
        <location evidence="14">Endoplasmic reticulum membrane</location>
        <topology evidence="14">Multi-pass membrane protein</topology>
    </subcellularLocation>
    <subcellularLocation>
        <location evidence="1">Membrane</location>
        <topology evidence="1">Multi-pass membrane protein</topology>
    </subcellularLocation>
</comment>
<dbReference type="PANTHER" id="PTHR11035">
    <property type="entry name" value="VERY-LONG-CHAIN (3R)-3-HYDROXYACYL-COA DEHYDRATASE"/>
    <property type="match status" value="1"/>
</dbReference>
<dbReference type="GO" id="GO:0030148">
    <property type="term" value="P:sphingolipid biosynthetic process"/>
    <property type="evidence" value="ECO:0007669"/>
    <property type="project" value="TreeGrafter"/>
</dbReference>
<sequence length="243" mass="27987">MDSRKSSSTPKQSSSPSGLATTYLLIYNGVLTIGWALILFETFKRVLSYKSVQDLGECYGLWNSIEIPLKICQTAAFLEVFHAMFGLVRSNPMIVLIQIISRVFLVWGVANYIPHAQHTTGIFLAVTAWSITEIIRYAYYALNLLQISPQWLTWCRYTFFIVLYPMGVTGELLTIVKAMRTIYPELVRNRYSILLPNKMNFGLDYFYFLVVVVLAYLYFPTMYKHMFTQRAKTLKTSSAKKVQ</sequence>
<evidence type="ECO:0000313" key="16">
    <source>
        <dbReference type="Proteomes" id="UP000663828"/>
    </source>
</evidence>
<evidence type="ECO:0000256" key="13">
    <source>
        <dbReference type="ARBA" id="ARBA00036671"/>
    </source>
</evidence>
<dbReference type="Proteomes" id="UP000663828">
    <property type="component" value="Unassembled WGS sequence"/>
</dbReference>
<dbReference type="GO" id="GO:0030497">
    <property type="term" value="P:fatty acid elongation"/>
    <property type="evidence" value="ECO:0007669"/>
    <property type="project" value="TreeGrafter"/>
</dbReference>
<protein>
    <recommendedName>
        <fullName evidence="4 14">Very-long-chain (3R)-3-hydroxyacyl-CoA dehydratase</fullName>
        <ecNumber evidence="4 14">4.2.1.134</ecNumber>
    </recommendedName>
</protein>
<dbReference type="InterPro" id="IPR007482">
    <property type="entry name" value="Tyr_Pase-like_PTPLA"/>
</dbReference>
<comment type="pathway">
    <text evidence="2 14">Lipid metabolism; fatty acid biosynthesis.</text>
</comment>
<dbReference type="UniPathway" id="UPA00094"/>
<accession>A0A814H7L8</accession>
<name>A0A814H7L8_ADIRI</name>
<dbReference type="EMBL" id="CAJNOR010000786">
    <property type="protein sequence ID" value="CAF1006919.1"/>
    <property type="molecule type" value="Genomic_DNA"/>
</dbReference>
<dbReference type="EC" id="4.2.1.134" evidence="4 14"/>
<evidence type="ECO:0000256" key="10">
    <source>
        <dbReference type="ARBA" id="ARBA00023136"/>
    </source>
</evidence>
<evidence type="ECO:0000256" key="7">
    <source>
        <dbReference type="ARBA" id="ARBA00022832"/>
    </source>
</evidence>
<keyword evidence="10 14" id="KW-0472">Membrane</keyword>
<keyword evidence="9 14" id="KW-0443">Lipid metabolism</keyword>